<keyword evidence="3 7" id="KW-0489">Methyltransferase</keyword>
<dbReference type="InterPro" id="IPR020598">
    <property type="entry name" value="rRNA_Ade_methylase_Trfase_N"/>
</dbReference>
<dbReference type="GO" id="GO:0003723">
    <property type="term" value="F:RNA binding"/>
    <property type="evidence" value="ECO:0007669"/>
    <property type="project" value="UniProtKB-UniRule"/>
</dbReference>
<keyword evidence="6 7" id="KW-0694">RNA-binding</keyword>
<evidence type="ECO:0000313" key="10">
    <source>
        <dbReference type="EMBL" id="ADW17154.1"/>
    </source>
</evidence>
<keyword evidence="11" id="KW-1185">Reference proteome</keyword>
<organism evidence="10 11">
    <name type="scientific">Desulfobulbus propionicus (strain ATCC 33891 / DSM 2032 / VKM B-1956 / 1pr3)</name>
    <dbReference type="NCBI Taxonomy" id="577650"/>
    <lineage>
        <taxon>Bacteria</taxon>
        <taxon>Pseudomonadati</taxon>
        <taxon>Thermodesulfobacteriota</taxon>
        <taxon>Desulfobulbia</taxon>
        <taxon>Desulfobulbales</taxon>
        <taxon>Desulfobulbaceae</taxon>
        <taxon>Desulfobulbus</taxon>
    </lineage>
</organism>
<feature type="binding site" evidence="7 8">
    <location>
        <position position="97"/>
    </location>
    <ligand>
        <name>S-adenosyl-L-methionine</name>
        <dbReference type="ChEBI" id="CHEBI:59789"/>
    </ligand>
</feature>
<dbReference type="SUPFAM" id="SSF53335">
    <property type="entry name" value="S-adenosyl-L-methionine-dependent methyltransferases"/>
    <property type="match status" value="1"/>
</dbReference>
<gene>
    <name evidence="7" type="primary">rsmA</name>
    <name evidence="7" type="synonym">ksgA</name>
    <name evidence="10" type="ordered locus">Despr_0980</name>
</gene>
<dbReference type="PANTHER" id="PTHR11727:SF7">
    <property type="entry name" value="DIMETHYLADENOSINE TRANSFERASE-RELATED"/>
    <property type="match status" value="1"/>
</dbReference>
<keyword evidence="5 7" id="KW-0949">S-adenosyl-L-methionine</keyword>
<dbReference type="SMART" id="SM00650">
    <property type="entry name" value="rADc"/>
    <property type="match status" value="1"/>
</dbReference>
<feature type="binding site" evidence="7 8">
    <location>
        <position position="51"/>
    </location>
    <ligand>
        <name>S-adenosyl-L-methionine</name>
        <dbReference type="ChEBI" id="CHEBI:59789"/>
    </ligand>
</feature>
<accession>A0A7U4DNM0</accession>
<dbReference type="Pfam" id="PF00398">
    <property type="entry name" value="RrnaAD"/>
    <property type="match status" value="1"/>
</dbReference>
<evidence type="ECO:0000313" key="11">
    <source>
        <dbReference type="Proteomes" id="UP000006365"/>
    </source>
</evidence>
<evidence type="ECO:0000256" key="5">
    <source>
        <dbReference type="ARBA" id="ARBA00022691"/>
    </source>
</evidence>
<dbReference type="HAMAP" id="MF_00607">
    <property type="entry name" value="16SrRNA_methyltr_A"/>
    <property type="match status" value="1"/>
</dbReference>
<dbReference type="InterPro" id="IPR029063">
    <property type="entry name" value="SAM-dependent_MTases_sf"/>
</dbReference>
<dbReference type="InterPro" id="IPR011530">
    <property type="entry name" value="rRNA_adenine_dimethylase"/>
</dbReference>
<dbReference type="KEGG" id="dpr:Despr_0980"/>
<dbReference type="Gene3D" id="3.40.50.150">
    <property type="entry name" value="Vaccinia Virus protein VP39"/>
    <property type="match status" value="1"/>
</dbReference>
<dbReference type="InterPro" id="IPR001737">
    <property type="entry name" value="KsgA/Erm"/>
</dbReference>
<dbReference type="CDD" id="cd02440">
    <property type="entry name" value="AdoMet_MTases"/>
    <property type="match status" value="1"/>
</dbReference>
<dbReference type="Gene3D" id="1.10.8.100">
    <property type="entry name" value="Ribosomal RNA adenine dimethylase-like, domain 2"/>
    <property type="match status" value="1"/>
</dbReference>
<comment type="similarity">
    <text evidence="7">Belongs to the class I-like SAM-binding methyltransferase superfamily. rRNA adenine N(6)-methyltransferase family. RsmA subfamily.</text>
</comment>
<dbReference type="GO" id="GO:0052908">
    <property type="term" value="F:16S rRNA (adenine(1518)-N(6)/adenine(1519)-N(6))-dimethyltransferase activity"/>
    <property type="evidence" value="ECO:0007669"/>
    <property type="project" value="UniProtKB-EC"/>
</dbReference>
<feature type="binding site" evidence="7 8">
    <location>
        <position position="24"/>
    </location>
    <ligand>
        <name>S-adenosyl-L-methionine</name>
        <dbReference type="ChEBI" id="CHEBI:59789"/>
    </ligand>
</feature>
<name>A0A7U4DNM0_DESPD</name>
<reference evidence="10 11" key="1">
    <citation type="journal article" date="2011" name="Stand. Genomic Sci.">
        <title>Complete genome sequence of Desulfobulbus propionicus type strain (1pr3).</title>
        <authorList>
            <person name="Pagani I."/>
            <person name="Lapidus A."/>
            <person name="Nolan M."/>
            <person name="Lucas S."/>
            <person name="Hammon N."/>
            <person name="Deshpande S."/>
            <person name="Cheng J.F."/>
            <person name="Chertkov O."/>
            <person name="Davenport K."/>
            <person name="Tapia R."/>
            <person name="Han C."/>
            <person name="Goodwin L."/>
            <person name="Pitluck S."/>
            <person name="Liolios K."/>
            <person name="Mavromatis K."/>
            <person name="Ivanova N."/>
            <person name="Mikhailova N."/>
            <person name="Pati A."/>
            <person name="Chen A."/>
            <person name="Palaniappan K."/>
            <person name="Land M."/>
            <person name="Hauser L."/>
            <person name="Chang Y.J."/>
            <person name="Jeffries C.D."/>
            <person name="Detter J.C."/>
            <person name="Brambilla E."/>
            <person name="Kannan K.P."/>
            <person name="Djao O.D."/>
            <person name="Rohde M."/>
            <person name="Pukall R."/>
            <person name="Spring S."/>
            <person name="Goker M."/>
            <person name="Sikorski J."/>
            <person name="Woyke T."/>
            <person name="Bristow J."/>
            <person name="Eisen J.A."/>
            <person name="Markowitz V."/>
            <person name="Hugenholtz P."/>
            <person name="Kyrpides N.C."/>
            <person name="Klenk H.P."/>
        </authorList>
    </citation>
    <scope>NUCLEOTIDE SEQUENCE [LARGE SCALE GENOMIC DNA]</scope>
    <source>
        <strain evidence="11">ATCC 33891 / DSM 2032 / 1pr3</strain>
    </source>
</reference>
<evidence type="ECO:0000256" key="7">
    <source>
        <dbReference type="HAMAP-Rule" id="MF_00607"/>
    </source>
</evidence>
<dbReference type="RefSeq" id="WP_015723698.1">
    <property type="nucleotide sequence ID" value="NC_014972.1"/>
</dbReference>
<dbReference type="PROSITE" id="PS01131">
    <property type="entry name" value="RRNA_A_DIMETH"/>
    <property type="match status" value="1"/>
</dbReference>
<keyword evidence="1 7" id="KW-0963">Cytoplasm</keyword>
<dbReference type="Proteomes" id="UP000006365">
    <property type="component" value="Chromosome"/>
</dbReference>
<dbReference type="PROSITE" id="PS51689">
    <property type="entry name" value="SAM_RNA_A_N6_MT"/>
    <property type="match status" value="1"/>
</dbReference>
<dbReference type="PANTHER" id="PTHR11727">
    <property type="entry name" value="DIMETHYLADENOSINE TRANSFERASE"/>
    <property type="match status" value="1"/>
</dbReference>
<protein>
    <recommendedName>
        <fullName evidence="7">Ribosomal RNA small subunit methyltransferase A</fullName>
        <ecNumber evidence="7">2.1.1.182</ecNumber>
    </recommendedName>
    <alternativeName>
        <fullName evidence="7">16S rRNA (adenine(1518)-N(6)/adenine(1519)-N(6))-dimethyltransferase</fullName>
    </alternativeName>
    <alternativeName>
        <fullName evidence="7">16S rRNA dimethyladenosine transferase</fullName>
    </alternativeName>
    <alternativeName>
        <fullName evidence="7">16S rRNA dimethylase</fullName>
    </alternativeName>
    <alternativeName>
        <fullName evidence="7">S-adenosylmethionine-6-N', N'-adenosyl(rRNA) dimethyltransferase</fullName>
    </alternativeName>
</protein>
<dbReference type="InterPro" id="IPR023165">
    <property type="entry name" value="rRNA_Ade_diMease-like_C"/>
</dbReference>
<feature type="binding site" evidence="7 8">
    <location>
        <position position="26"/>
    </location>
    <ligand>
        <name>S-adenosyl-L-methionine</name>
        <dbReference type="ChEBI" id="CHEBI:59789"/>
    </ligand>
</feature>
<comment type="function">
    <text evidence="7">Specifically dimethylates two adjacent adenosines (A1518 and A1519) in the loop of a conserved hairpin near the 3'-end of 16S rRNA in the 30S particle. May play a critical role in biogenesis of 30S subunits.</text>
</comment>
<evidence type="ECO:0000256" key="1">
    <source>
        <dbReference type="ARBA" id="ARBA00022490"/>
    </source>
</evidence>
<dbReference type="InterPro" id="IPR020596">
    <property type="entry name" value="rRNA_Ade_Mease_Trfase_CS"/>
</dbReference>
<evidence type="ECO:0000256" key="2">
    <source>
        <dbReference type="ARBA" id="ARBA00022552"/>
    </source>
</evidence>
<dbReference type="NCBIfam" id="TIGR00755">
    <property type="entry name" value="ksgA"/>
    <property type="match status" value="1"/>
</dbReference>
<feature type="binding site" evidence="7 8">
    <location>
        <position position="118"/>
    </location>
    <ligand>
        <name>S-adenosyl-L-methionine</name>
        <dbReference type="ChEBI" id="CHEBI:59789"/>
    </ligand>
</feature>
<feature type="binding site" evidence="7 8">
    <location>
        <position position="72"/>
    </location>
    <ligand>
        <name>S-adenosyl-L-methionine</name>
        <dbReference type="ChEBI" id="CHEBI:59789"/>
    </ligand>
</feature>
<evidence type="ECO:0000256" key="6">
    <source>
        <dbReference type="ARBA" id="ARBA00022884"/>
    </source>
</evidence>
<feature type="domain" description="Ribosomal RNA adenine methylase transferase N-terminal" evidence="9">
    <location>
        <begin position="31"/>
        <end position="203"/>
    </location>
</feature>
<comment type="catalytic activity">
    <reaction evidence="7">
        <text>adenosine(1518)/adenosine(1519) in 16S rRNA + 4 S-adenosyl-L-methionine = N(6)-dimethyladenosine(1518)/N(6)-dimethyladenosine(1519) in 16S rRNA + 4 S-adenosyl-L-homocysteine + 4 H(+)</text>
        <dbReference type="Rhea" id="RHEA:19609"/>
        <dbReference type="Rhea" id="RHEA-COMP:10232"/>
        <dbReference type="Rhea" id="RHEA-COMP:10233"/>
        <dbReference type="ChEBI" id="CHEBI:15378"/>
        <dbReference type="ChEBI" id="CHEBI:57856"/>
        <dbReference type="ChEBI" id="CHEBI:59789"/>
        <dbReference type="ChEBI" id="CHEBI:74411"/>
        <dbReference type="ChEBI" id="CHEBI:74493"/>
        <dbReference type="EC" id="2.1.1.182"/>
    </reaction>
</comment>
<dbReference type="EC" id="2.1.1.182" evidence="7"/>
<dbReference type="AlphaFoldDB" id="A0A7U4DNM0"/>
<evidence type="ECO:0000256" key="8">
    <source>
        <dbReference type="PROSITE-ProRule" id="PRU01026"/>
    </source>
</evidence>
<keyword evidence="2 7" id="KW-0698">rRNA processing</keyword>
<proteinExistence type="inferred from homology"/>
<dbReference type="EMBL" id="CP002364">
    <property type="protein sequence ID" value="ADW17154.1"/>
    <property type="molecule type" value="Genomic_DNA"/>
</dbReference>
<sequence>MTHQPTKQLLKRQGLAPHKKLGQNFLVHERTPRRIVDLAGLQPDDQVIEVGVGLGALTRPLAAAVAKVIGLEADSGIIRFHQEQQDLPANVELVHADVLKVDFAPLVEPGKRLKIVANLPYSISSPFLFRLIDQAELMDFAVVMLQKEVAQRLMAQPGSKEYGAPTVLLAACAEVRPLLAVNPAEFHPRPKVDSLVIRIDFHPRPKRVQDLGAFDRKLFTRIVHAAFGQRRKTLLNGLAAARVLDEKEKLAEAILAAGVSPSDRAETLSLEQFVTLTRELSKALASLSPHLLPPTTTHQEQHHE</sequence>
<keyword evidence="4 7" id="KW-0808">Transferase</keyword>
<evidence type="ECO:0000256" key="3">
    <source>
        <dbReference type="ARBA" id="ARBA00022603"/>
    </source>
</evidence>
<evidence type="ECO:0000256" key="4">
    <source>
        <dbReference type="ARBA" id="ARBA00022679"/>
    </source>
</evidence>
<evidence type="ECO:0000259" key="9">
    <source>
        <dbReference type="SMART" id="SM00650"/>
    </source>
</evidence>
<comment type="subcellular location">
    <subcellularLocation>
        <location evidence="7">Cytoplasm</location>
    </subcellularLocation>
</comment>
<dbReference type="GO" id="GO:0005829">
    <property type="term" value="C:cytosol"/>
    <property type="evidence" value="ECO:0007669"/>
    <property type="project" value="TreeGrafter"/>
</dbReference>